<gene>
    <name evidence="1" type="ORF">PFLU3_03010</name>
</gene>
<name>A0A0D0TLW7_PSEFL</name>
<dbReference type="EMBL" id="JXCQ01000003">
    <property type="protein sequence ID" value="KIR24071.1"/>
    <property type="molecule type" value="Genomic_DNA"/>
</dbReference>
<evidence type="ECO:0000313" key="2">
    <source>
        <dbReference type="Proteomes" id="UP000032210"/>
    </source>
</evidence>
<sequence>MNSRYFPSNKNLPAPTIMPSHGVDSVKYPEVTDRKGKIVVPAYPGLAIGQKIYWFVRGNGTEGGPIVIENVESQYEAVLNFNRVFETESVVASYLVQDVDGTVISSSEEKKYFVLNRP</sequence>
<dbReference type="Proteomes" id="UP000032210">
    <property type="component" value="Unassembled WGS sequence"/>
</dbReference>
<reference evidence="1 2" key="1">
    <citation type="submission" date="2015-01" db="EMBL/GenBank/DDBJ databases">
        <title>Genome sequence of the beneficial rhizobacterium Pseudomonas fluorescens 2-79.</title>
        <authorList>
            <person name="Thuermer A."/>
            <person name="Daniel R."/>
        </authorList>
    </citation>
    <scope>NUCLEOTIDE SEQUENCE [LARGE SCALE GENOMIC DNA]</scope>
    <source>
        <strain evidence="1 2">2-79</strain>
    </source>
</reference>
<proteinExistence type="predicted"/>
<dbReference type="RefSeq" id="WP_043046547.1">
    <property type="nucleotide sequence ID" value="NZ_JXCQ01000003.1"/>
</dbReference>
<evidence type="ECO:0000313" key="1">
    <source>
        <dbReference type="EMBL" id="KIR24071.1"/>
    </source>
</evidence>
<protein>
    <submittedName>
        <fullName evidence="1">Uncharacterized protein</fullName>
    </submittedName>
</protein>
<dbReference type="PATRIC" id="fig|294.125.peg.305"/>
<comment type="caution">
    <text evidence="1">The sequence shown here is derived from an EMBL/GenBank/DDBJ whole genome shotgun (WGS) entry which is preliminary data.</text>
</comment>
<accession>A0A0D0TLW7</accession>
<dbReference type="AlphaFoldDB" id="A0A0D0TLW7"/>
<organism evidence="1 2">
    <name type="scientific">Pseudomonas fluorescens</name>
    <dbReference type="NCBI Taxonomy" id="294"/>
    <lineage>
        <taxon>Bacteria</taxon>
        <taxon>Pseudomonadati</taxon>
        <taxon>Pseudomonadota</taxon>
        <taxon>Gammaproteobacteria</taxon>
        <taxon>Pseudomonadales</taxon>
        <taxon>Pseudomonadaceae</taxon>
        <taxon>Pseudomonas</taxon>
    </lineage>
</organism>